<gene>
    <name evidence="3" type="ORF">LNTAR_09309</name>
</gene>
<keyword evidence="1" id="KW-0812">Transmembrane</keyword>
<dbReference type="Gene3D" id="2.60.40.10">
    <property type="entry name" value="Immunoglobulins"/>
    <property type="match status" value="1"/>
</dbReference>
<keyword evidence="1" id="KW-0472">Membrane</keyword>
<reference evidence="3 4" key="1">
    <citation type="journal article" date="2010" name="J. Bacteriol.">
        <title>Genome sequence of Lentisphaera araneosa HTCC2155T, the type species of the order Lentisphaerales in the phylum Lentisphaerae.</title>
        <authorList>
            <person name="Thrash J.C."/>
            <person name="Cho J.C."/>
            <person name="Vergin K.L."/>
            <person name="Morris R.M."/>
            <person name="Giovannoni S.J."/>
        </authorList>
    </citation>
    <scope>NUCLEOTIDE SEQUENCE [LARGE SCALE GENOMIC DNA]</scope>
    <source>
        <strain evidence="3 4">HTCC2155</strain>
    </source>
</reference>
<dbReference type="Pfam" id="PF13385">
    <property type="entry name" value="Laminin_G_3"/>
    <property type="match status" value="2"/>
</dbReference>
<comment type="caution">
    <text evidence="3">The sequence shown here is derived from an EMBL/GenBank/DDBJ whole genome shotgun (WGS) entry which is preliminary data.</text>
</comment>
<dbReference type="InterPro" id="IPR013783">
    <property type="entry name" value="Ig-like_fold"/>
</dbReference>
<dbReference type="Gene3D" id="1.50.10.100">
    <property type="entry name" value="Chondroitin AC/alginate lyase"/>
    <property type="match status" value="1"/>
</dbReference>
<keyword evidence="4" id="KW-1185">Reference proteome</keyword>
<dbReference type="Gene3D" id="2.60.120.200">
    <property type="match status" value="2"/>
</dbReference>
<dbReference type="EC" id="1.1.1.-" evidence="3"/>
<evidence type="ECO:0000256" key="2">
    <source>
        <dbReference type="SAM" id="SignalP"/>
    </source>
</evidence>
<evidence type="ECO:0000313" key="4">
    <source>
        <dbReference type="Proteomes" id="UP000004947"/>
    </source>
</evidence>
<dbReference type="RefSeq" id="WP_007277634.1">
    <property type="nucleotide sequence ID" value="NZ_ABCK01000004.1"/>
</dbReference>
<name>A6DIA3_9BACT</name>
<dbReference type="InterPro" id="IPR013320">
    <property type="entry name" value="ConA-like_dom_sf"/>
</dbReference>
<organism evidence="3 4">
    <name type="scientific">Lentisphaera araneosa HTCC2155</name>
    <dbReference type="NCBI Taxonomy" id="313628"/>
    <lineage>
        <taxon>Bacteria</taxon>
        <taxon>Pseudomonadati</taxon>
        <taxon>Lentisphaerota</taxon>
        <taxon>Lentisphaeria</taxon>
        <taxon>Lentisphaerales</taxon>
        <taxon>Lentisphaeraceae</taxon>
        <taxon>Lentisphaera</taxon>
    </lineage>
</organism>
<feature type="chain" id="PRO_5002691132" evidence="2">
    <location>
        <begin position="23"/>
        <end position="1422"/>
    </location>
</feature>
<evidence type="ECO:0000256" key="1">
    <source>
        <dbReference type="SAM" id="Phobius"/>
    </source>
</evidence>
<dbReference type="OrthoDB" id="324838at2"/>
<dbReference type="GO" id="GO:0016491">
    <property type="term" value="F:oxidoreductase activity"/>
    <property type="evidence" value="ECO:0007669"/>
    <property type="project" value="UniProtKB-KW"/>
</dbReference>
<keyword evidence="3" id="KW-0560">Oxidoreductase</keyword>
<proteinExistence type="predicted"/>
<dbReference type="PANTHER" id="PTHR42535">
    <property type="entry name" value="OOKINETE PROTEIN, PUTATIVE-RELATED"/>
    <property type="match status" value="1"/>
</dbReference>
<dbReference type="PANTHER" id="PTHR42535:SF2">
    <property type="entry name" value="CHROMOSOME UNDETERMINED SCAFFOLD_146, WHOLE GENOME SHOTGUN SEQUENCE"/>
    <property type="match status" value="1"/>
</dbReference>
<keyword evidence="2" id="KW-0732">Signal</keyword>
<dbReference type="STRING" id="313628.LNTAR_09309"/>
<keyword evidence="1" id="KW-1133">Transmembrane helix</keyword>
<evidence type="ECO:0000313" key="3">
    <source>
        <dbReference type="EMBL" id="EDM28757.1"/>
    </source>
</evidence>
<dbReference type="InterPro" id="IPR008929">
    <property type="entry name" value="Chondroitin_lyas"/>
</dbReference>
<dbReference type="Gene3D" id="2.70.98.70">
    <property type="match status" value="1"/>
</dbReference>
<accession>A6DIA3</accession>
<sequence>MKILKNLFYSALCLVLPMALSAEDSLLLNWKFDSPYEFGAFEYDASGRGNDGVVHWDRIGSYGGLHWQSKEGFLKGSAHLPRGVRGTISTKKTLSLPQNWTMSLLFKPLDDKTRFDHMISFHSSHDSKKNILSLGQHHSFRINLDNDGKQQILGFFKDKMSSKQWNHLALVYETEQVTFYLNGKAQTVKHTSPWNPSTKFKLSLSGLNGSPHNRSEGNFDEFRLYSSALNADQIKQLATKDFYVKEKTIPIADPGMGYTTFLKEGSWFSSSKAQFKMQGTELIKGNNAGETKFQWSIMQQPKGAKGKFADASDPKTIFSTNKIGDYKFKLTTSNEAGKDEKLVNGVVFAKDKGPKSAKLYTLPPDRIEGHMVAYHPDRAAALNNKKLKPISYWSFDKIENNEFSALGSKAHALSLDKKNIELVENGKFGKAIKILNGPLSLGQFDELKNEFSASFWVYHGEGKIGGDLLKIQAENGKHYWNNHYRKYRLDPEGTGLVDIIVKWWQGSTSVKPNKRWSHYVFTYAKTGNVKKLYVDGRLAVYSLHPLEKDASGKASLLCNLKGAIIDDYALYDTTLNNEEVAAIYKSPTGALALKDRIVYDPYTSRVYRDDFIAKNFPKPTPTYQTEHFSEDRFDGKELSPYTHPRLNMTMNDLPRIRESFLKSRHGNNNHSFMYLYTRTQFGHDLSNYTPNSKLVDKKPQYAQKDAFTIDGKYVFNEHSHSSSARIALALEALLKADTKLARKLIEQMIISAKLQQQTIDYWRSQNNPGWQHAYHNILGRRSTQIMYDYLYNWMTEDEKRTIRKVIATATAGNWSIGMYAMPALYANRSNWQAWITGDMLIALQSIYGEDGFCQFTYDQAAQAVNNCAEIMNDPESGAHYEGMGKSNINSTQMSVLSRMQPKGEKIISSKALYNNVAKFHLHIGLPWTHKTVMYDQKNGGNAGIPSAPINVLHYAYPNDPIINYLKHTIDDGARSYTQHRPSTFGQESWMISSVYTQDWKGPDNLQEHLKQAVKEAGEPLAYFSDFRGQMISRSSWEKDALQLNFVPRVIKGGHSAPTKGYFVVNALERQWFEFRSRANQHSRTNSCITVDGEGQDGTMARSLNYSGAAENKNAQFDILSSELTGSYRQIDNKWPNLNYTRLKPDPRPWFDMPKQYLTHWYLGDRPYAPVYDDYDQFDPVNYKGKQEFEYAYRTALFARGNHPYIIIADDFKKDNKEREYIWHAALPDDLKKNMALHKINGDTAILTDPKDPSKHLMVKMFGYKGKGEFVLEHILPTQDVDRAKMNLTTEQMPHNLKFKNKTATASFRVIIYPFKDGDPLPEIAETANSFTITIGNQKDSFTEESKANGHKLLKPRRQTGLANKENDNHESSIALVSLTKSKKPQQDLQQTLMNMDDKKLFKGLGTLSAIIMVGFFIIRSKI</sequence>
<dbReference type="EMBL" id="ABCK01000004">
    <property type="protein sequence ID" value="EDM28757.1"/>
    <property type="molecule type" value="Genomic_DNA"/>
</dbReference>
<dbReference type="SUPFAM" id="SSF49899">
    <property type="entry name" value="Concanavalin A-like lectins/glucanases"/>
    <property type="match status" value="2"/>
</dbReference>
<feature type="transmembrane region" description="Helical" evidence="1">
    <location>
        <begin position="1400"/>
        <end position="1418"/>
    </location>
</feature>
<protein>
    <submittedName>
        <fullName evidence="3">Short chain dehydrogenase</fullName>
        <ecNumber evidence="3">1.1.1.-</ecNumber>
    </submittedName>
</protein>
<dbReference type="Proteomes" id="UP000004947">
    <property type="component" value="Unassembled WGS sequence"/>
</dbReference>
<feature type="signal peptide" evidence="2">
    <location>
        <begin position="1"/>
        <end position="22"/>
    </location>
</feature>